<accession>A0A916UCJ5</accession>
<organism evidence="1 2">
    <name type="scientific">Chelatococcus reniformis</name>
    <dbReference type="NCBI Taxonomy" id="1494448"/>
    <lineage>
        <taxon>Bacteria</taxon>
        <taxon>Pseudomonadati</taxon>
        <taxon>Pseudomonadota</taxon>
        <taxon>Alphaproteobacteria</taxon>
        <taxon>Hyphomicrobiales</taxon>
        <taxon>Chelatococcaceae</taxon>
        <taxon>Chelatococcus</taxon>
    </lineage>
</organism>
<reference evidence="1" key="2">
    <citation type="submission" date="2020-09" db="EMBL/GenBank/DDBJ databases">
        <authorList>
            <person name="Sun Q."/>
            <person name="Zhou Y."/>
        </authorList>
    </citation>
    <scope>NUCLEOTIDE SEQUENCE</scope>
    <source>
        <strain evidence="1">CGMCC 1.12919</strain>
    </source>
</reference>
<dbReference type="AlphaFoldDB" id="A0A916UCJ5"/>
<proteinExistence type="predicted"/>
<name>A0A916UCJ5_9HYPH</name>
<gene>
    <name evidence="1" type="ORF">GCM10010994_27480</name>
</gene>
<evidence type="ECO:0000313" key="1">
    <source>
        <dbReference type="EMBL" id="GGC67387.1"/>
    </source>
</evidence>
<sequence length="349" mass="39099">MGTQSDLPRHRSASLFAAAPTRGRPADELARQCERIAGLCDEALRAAEHGEAAAGKLIRRIEQALRALNTTAMEGVAHADVGPAAQEQRRAGGETVRRLALALHHDFWWIDLPARLNDLLATEFADAEGLMLELGRDRAGLDHVREAARQREQEADRLLPYGADLGSPFPGRVDISRAGLRWPHHHLPLERITRLSWGSRSNRLGGMPIGRVWTISVGDDQQCHVIQGGDRVVYASMVDRLWRTVGIRLYTRMLLRLRRGHVLALPGLNVSDDGVEVLRRQWFGERTERLGWDQVHVASTDEELLIQSKSDRRAYAALSYEKHDNVTILENMIWKLKDSGKSKPSELLG</sequence>
<dbReference type="RefSeq" id="WP_188609713.1">
    <property type="nucleotide sequence ID" value="NZ_BMGG01000004.1"/>
</dbReference>
<evidence type="ECO:0000313" key="2">
    <source>
        <dbReference type="Proteomes" id="UP000637002"/>
    </source>
</evidence>
<dbReference type="Proteomes" id="UP000637002">
    <property type="component" value="Unassembled WGS sequence"/>
</dbReference>
<protein>
    <submittedName>
        <fullName evidence="1">Uncharacterized protein</fullName>
    </submittedName>
</protein>
<dbReference type="EMBL" id="BMGG01000004">
    <property type="protein sequence ID" value="GGC67387.1"/>
    <property type="molecule type" value="Genomic_DNA"/>
</dbReference>
<reference evidence="1" key="1">
    <citation type="journal article" date="2014" name="Int. J. Syst. Evol. Microbiol.">
        <title>Complete genome sequence of Corynebacterium casei LMG S-19264T (=DSM 44701T), isolated from a smear-ripened cheese.</title>
        <authorList>
            <consortium name="US DOE Joint Genome Institute (JGI-PGF)"/>
            <person name="Walter F."/>
            <person name="Albersmeier A."/>
            <person name="Kalinowski J."/>
            <person name="Ruckert C."/>
        </authorList>
    </citation>
    <scope>NUCLEOTIDE SEQUENCE</scope>
    <source>
        <strain evidence="1">CGMCC 1.12919</strain>
    </source>
</reference>
<comment type="caution">
    <text evidence="1">The sequence shown here is derived from an EMBL/GenBank/DDBJ whole genome shotgun (WGS) entry which is preliminary data.</text>
</comment>
<keyword evidence="2" id="KW-1185">Reference proteome</keyword>